<evidence type="ECO:0000256" key="2">
    <source>
        <dbReference type="ARBA" id="ARBA00022723"/>
    </source>
</evidence>
<proteinExistence type="predicted"/>
<dbReference type="InterPro" id="IPR055132">
    <property type="entry name" value="RNase_J_b_CASP"/>
</dbReference>
<dbReference type="InterPro" id="IPR011108">
    <property type="entry name" value="RMMBL"/>
</dbReference>
<dbReference type="InterPro" id="IPR042173">
    <property type="entry name" value="RNase_J_2"/>
</dbReference>
<dbReference type="PATRIC" id="fig|1439726.3.peg.243"/>
<keyword evidence="3 8" id="KW-0378">Hydrolase</keyword>
<organism evidence="8 9">
    <name type="scientific">Methylobrevis pamukkalensis</name>
    <dbReference type="NCBI Taxonomy" id="1439726"/>
    <lineage>
        <taxon>Bacteria</taxon>
        <taxon>Pseudomonadati</taxon>
        <taxon>Pseudomonadota</taxon>
        <taxon>Alphaproteobacteria</taxon>
        <taxon>Hyphomicrobiales</taxon>
        <taxon>Pleomorphomonadaceae</taxon>
        <taxon>Methylobrevis</taxon>
    </lineage>
</organism>
<dbReference type="EMBL" id="MCRJ01000002">
    <property type="protein sequence ID" value="ODN72485.1"/>
    <property type="molecule type" value="Genomic_DNA"/>
</dbReference>
<keyword evidence="5" id="KW-0269">Exonuclease</keyword>
<reference evidence="8 9" key="1">
    <citation type="submission" date="2016-07" db="EMBL/GenBank/DDBJ databases">
        <title>Draft Genome Sequence of Methylobrevis pamukkalensis PK2.</title>
        <authorList>
            <person name="Vasilenko O.V."/>
            <person name="Doronina N.V."/>
            <person name="Shmareva M.N."/>
            <person name="Tarlachkov S.V."/>
            <person name="Mustakhimov I."/>
            <person name="Trotsenko Y.A."/>
        </authorList>
    </citation>
    <scope>NUCLEOTIDE SEQUENCE [LARGE SCALE GENOMIC DNA]</scope>
    <source>
        <strain evidence="8 9">PK2</strain>
    </source>
</reference>
<dbReference type="OrthoDB" id="9770211at2"/>
<dbReference type="InterPro" id="IPR001279">
    <property type="entry name" value="Metallo-B-lactamas"/>
</dbReference>
<dbReference type="Gene3D" id="3.10.20.580">
    <property type="match status" value="1"/>
</dbReference>
<keyword evidence="9" id="KW-1185">Reference proteome</keyword>
<dbReference type="Pfam" id="PF17770">
    <property type="entry name" value="RNase_J_C"/>
    <property type="match status" value="1"/>
</dbReference>
<gene>
    <name evidence="8" type="ORF">A6302_00231</name>
</gene>
<dbReference type="GO" id="GO:0003723">
    <property type="term" value="F:RNA binding"/>
    <property type="evidence" value="ECO:0007669"/>
    <property type="project" value="UniProtKB-KW"/>
</dbReference>
<dbReference type="CDD" id="cd07714">
    <property type="entry name" value="RNaseJ_MBL-fold"/>
    <property type="match status" value="1"/>
</dbReference>
<feature type="domain" description="Metallo-beta-lactamase" evidence="7">
    <location>
        <begin position="20"/>
        <end position="219"/>
    </location>
</feature>
<dbReference type="AlphaFoldDB" id="A0A1E3H8K8"/>
<evidence type="ECO:0000256" key="1">
    <source>
        <dbReference type="ARBA" id="ARBA00022722"/>
    </source>
</evidence>
<evidence type="ECO:0000256" key="4">
    <source>
        <dbReference type="ARBA" id="ARBA00022833"/>
    </source>
</evidence>
<dbReference type="GO" id="GO:0046872">
    <property type="term" value="F:metal ion binding"/>
    <property type="evidence" value="ECO:0007669"/>
    <property type="project" value="UniProtKB-KW"/>
</dbReference>
<evidence type="ECO:0000256" key="5">
    <source>
        <dbReference type="ARBA" id="ARBA00022839"/>
    </source>
</evidence>
<evidence type="ECO:0000313" key="9">
    <source>
        <dbReference type="Proteomes" id="UP000094622"/>
    </source>
</evidence>
<dbReference type="Pfam" id="PF22505">
    <property type="entry name" value="RNase_J_b_CASP"/>
    <property type="match status" value="1"/>
</dbReference>
<evidence type="ECO:0000313" key="8">
    <source>
        <dbReference type="EMBL" id="ODN72485.1"/>
    </source>
</evidence>
<name>A0A1E3H8K8_9HYPH</name>
<keyword evidence="4" id="KW-0862">Zinc</keyword>
<keyword evidence="6" id="KW-0694">RNA-binding</keyword>
<accession>A0A1E3H8K8</accession>
<sequence>MNAPVQDLVFLPLGGVGEIGMNLALYGMGPPRSRKWLMVDCGVSFGGDDMPGVDLIMPDIRFVEGIKDNLAGIIITHAHEDHYGALYDLWPRLGVPVYMSPFASALHVAKRVMEYNAPKIEAEVFRQGERRMIGDFDVEFVPVSHSLPEPNALVLRTPFGTVLHTGDWKIDNDPLVGRPIDLDRLAEIGEEGVLAMVCDSTNATREGTSPSEGEVAVGLREVIAAAEGRVAVTIFASNVARIRAVALAAAETGREVVVVGRAIRRVIDVAGELGYLDDLPAFREEEAYGYLPPEKVVALVTGSQGESRAALAKIAFGEHRNVTLSKGDAVIFSSRTIPGNEKGVGAIKNALADQGVRIITDSDALIHTSGHPRREEMRRLYGMIKPRISVPVHGEPLHLAAHAELARSSGVEQVVSARNGRMVRLAPGDPVLIDKVGAGILVKDGYLLAPPEASGVLERRKVGYAGAMSIVVILDGQSDLADEPVVTLFGLPDADAEGRLFQGLVEQAVEGAILSIPKPRRRDEGLVAEAVRRAARARVNEKWGKKPLCEVVVTRI</sequence>
<dbReference type="RefSeq" id="WP_069305474.1">
    <property type="nucleotide sequence ID" value="NZ_MCRJ01000002.1"/>
</dbReference>
<protein>
    <submittedName>
        <fullName evidence="8">Putative ribonuclease J</fullName>
        <ecNumber evidence="8">3.1.-.-</ecNumber>
    </submittedName>
</protein>
<evidence type="ECO:0000259" key="7">
    <source>
        <dbReference type="SMART" id="SM00849"/>
    </source>
</evidence>
<dbReference type="Pfam" id="PF00753">
    <property type="entry name" value="Lactamase_B"/>
    <property type="match status" value="1"/>
</dbReference>
<evidence type="ECO:0000256" key="3">
    <source>
        <dbReference type="ARBA" id="ARBA00022801"/>
    </source>
</evidence>
<evidence type="ECO:0000256" key="6">
    <source>
        <dbReference type="ARBA" id="ARBA00022884"/>
    </source>
</evidence>
<dbReference type="Gene3D" id="3.60.15.10">
    <property type="entry name" value="Ribonuclease Z/Hydroxyacylglutathione hydrolase-like"/>
    <property type="match status" value="1"/>
</dbReference>
<keyword evidence="2" id="KW-0479">Metal-binding</keyword>
<dbReference type="PANTHER" id="PTHR43694:SF1">
    <property type="entry name" value="RIBONUCLEASE J"/>
    <property type="match status" value="1"/>
</dbReference>
<dbReference type="PANTHER" id="PTHR43694">
    <property type="entry name" value="RIBONUCLEASE J"/>
    <property type="match status" value="1"/>
</dbReference>
<dbReference type="Gene3D" id="3.40.50.10710">
    <property type="entry name" value="Metallo-hydrolase/oxidoreductase"/>
    <property type="match status" value="1"/>
</dbReference>
<dbReference type="InterPro" id="IPR036866">
    <property type="entry name" value="RibonucZ/Hydroxyglut_hydro"/>
</dbReference>
<dbReference type="InterPro" id="IPR041636">
    <property type="entry name" value="RNase_J_C"/>
</dbReference>
<dbReference type="GO" id="GO:0004527">
    <property type="term" value="F:exonuclease activity"/>
    <property type="evidence" value="ECO:0007669"/>
    <property type="project" value="UniProtKB-KW"/>
</dbReference>
<dbReference type="Proteomes" id="UP000094622">
    <property type="component" value="Unassembled WGS sequence"/>
</dbReference>
<dbReference type="SUPFAM" id="SSF56281">
    <property type="entry name" value="Metallo-hydrolase/oxidoreductase"/>
    <property type="match status" value="1"/>
</dbReference>
<dbReference type="EC" id="3.1.-.-" evidence="8"/>
<keyword evidence="1" id="KW-0540">Nuclease</keyword>
<dbReference type="SMART" id="SM00849">
    <property type="entry name" value="Lactamase_B"/>
    <property type="match status" value="1"/>
</dbReference>
<dbReference type="Pfam" id="PF07521">
    <property type="entry name" value="RMMBL"/>
    <property type="match status" value="1"/>
</dbReference>
<comment type="caution">
    <text evidence="8">The sequence shown here is derived from an EMBL/GenBank/DDBJ whole genome shotgun (WGS) entry which is preliminary data.</text>
</comment>